<sequence>MGRADVVTVARCVAGHEKVIFSDDVQNLEVRRRVFGADCRFLIELRLALKVMCSRLRPFIFVAELDDPARHVGRSTAAFCLRLTTLVADIADASDFHINCIDLRALWFIRRAVKGVEALRYIICDNPALCSLSSHLCDAMSQMSGTKTTVSILKCFLGEDFPPLVIAVYSGGVRLDETCAMQLISAMFQNCLLLFLRTGTYNTRGLSWLLGATLKDALVGYRATLTLEFPAEIVSNGLNTKHRIDSSWSFHATELSEGDPRKRRTRTAHVMARYEQERQRVSPKTITDDDHRSRASLALQPACVYSNSEVVTTPSQSATNIQNQITQANIRSAFARTSRRAALKHEKQKAIDTAQSLTVSAVSFTGNYADVDAVSPVCKNSPDTESITNADILACRDAQLRVYQKAPKEDMKRRLHIKRVCGISGKCSAPLPRKDTLGEASERDYVAALNNQFENDLSAGMLLSIGESL</sequence>
<proteinExistence type="predicted"/>
<name>A0A6C0C164_9ZZZZ</name>
<dbReference type="EMBL" id="MN739305">
    <property type="protein sequence ID" value="QHS97831.1"/>
    <property type="molecule type" value="Genomic_DNA"/>
</dbReference>
<protein>
    <submittedName>
        <fullName evidence="1">Uncharacterized protein</fullName>
    </submittedName>
</protein>
<organism evidence="1">
    <name type="scientific">viral metagenome</name>
    <dbReference type="NCBI Taxonomy" id="1070528"/>
    <lineage>
        <taxon>unclassified sequences</taxon>
        <taxon>metagenomes</taxon>
        <taxon>organismal metagenomes</taxon>
    </lineage>
</organism>
<accession>A0A6C0C164</accession>
<reference evidence="1" key="1">
    <citation type="journal article" date="2020" name="Nature">
        <title>Giant virus diversity and host interactions through global metagenomics.</title>
        <authorList>
            <person name="Schulz F."/>
            <person name="Roux S."/>
            <person name="Paez-Espino D."/>
            <person name="Jungbluth S."/>
            <person name="Walsh D.A."/>
            <person name="Denef V.J."/>
            <person name="McMahon K.D."/>
            <person name="Konstantinidis K.T."/>
            <person name="Eloe-Fadrosh E.A."/>
            <person name="Kyrpides N.C."/>
            <person name="Woyke T."/>
        </authorList>
    </citation>
    <scope>NUCLEOTIDE SEQUENCE</scope>
    <source>
        <strain evidence="1">GVMAG-M-3300020182-33</strain>
    </source>
</reference>
<dbReference type="AlphaFoldDB" id="A0A6C0C164"/>
<evidence type="ECO:0000313" key="1">
    <source>
        <dbReference type="EMBL" id="QHS97831.1"/>
    </source>
</evidence>